<dbReference type="PANTHER" id="PTHR30290">
    <property type="entry name" value="PERIPLASMIC BINDING COMPONENT OF ABC TRANSPORTER"/>
    <property type="match status" value="1"/>
</dbReference>
<dbReference type="SUPFAM" id="SSF53850">
    <property type="entry name" value="Periplasmic binding protein-like II"/>
    <property type="match status" value="1"/>
</dbReference>
<protein>
    <recommendedName>
        <fullName evidence="4">Solute-binding protein family 5 domain-containing protein</fullName>
    </recommendedName>
</protein>
<dbReference type="GO" id="GO:0015833">
    <property type="term" value="P:peptide transport"/>
    <property type="evidence" value="ECO:0007669"/>
    <property type="project" value="TreeGrafter"/>
</dbReference>
<dbReference type="GO" id="GO:1904680">
    <property type="term" value="F:peptide transmembrane transporter activity"/>
    <property type="evidence" value="ECO:0007669"/>
    <property type="project" value="TreeGrafter"/>
</dbReference>
<dbReference type="InterPro" id="IPR039424">
    <property type="entry name" value="SBP_5"/>
</dbReference>
<evidence type="ECO:0000256" key="1">
    <source>
        <dbReference type="ARBA" id="ARBA00005695"/>
    </source>
</evidence>
<feature type="domain" description="Solute-binding protein family 5" evidence="4">
    <location>
        <begin position="167"/>
        <end position="536"/>
    </location>
</feature>
<dbReference type="InterPro" id="IPR000914">
    <property type="entry name" value="SBP_5_dom"/>
</dbReference>
<gene>
    <name evidence="5" type="ORF">METZ01_LOCUS175655</name>
</gene>
<comment type="similarity">
    <text evidence="1">Belongs to the bacterial solute-binding protein 5 family.</text>
</comment>
<name>A0A382CAR1_9ZZZZ</name>
<dbReference type="AlphaFoldDB" id="A0A382CAR1"/>
<reference evidence="5" key="1">
    <citation type="submission" date="2018-05" db="EMBL/GenBank/DDBJ databases">
        <authorList>
            <person name="Lanie J.A."/>
            <person name="Ng W.-L."/>
            <person name="Kazmierczak K.M."/>
            <person name="Andrzejewski T.M."/>
            <person name="Davidsen T.M."/>
            <person name="Wayne K.J."/>
            <person name="Tettelin H."/>
            <person name="Glass J.I."/>
            <person name="Rusch D."/>
            <person name="Podicherti R."/>
            <person name="Tsui H.-C.T."/>
            <person name="Winkler M.E."/>
        </authorList>
    </citation>
    <scope>NUCLEOTIDE SEQUENCE</scope>
</reference>
<dbReference type="InterPro" id="IPR010916">
    <property type="entry name" value="TonB_box_CS"/>
</dbReference>
<keyword evidence="3" id="KW-0732">Signal</keyword>
<dbReference type="PROSITE" id="PS00430">
    <property type="entry name" value="TONB_DEPENDENT_REC_1"/>
    <property type="match status" value="1"/>
</dbReference>
<dbReference type="EMBL" id="UINC01033467">
    <property type="protein sequence ID" value="SVB22801.1"/>
    <property type="molecule type" value="Genomic_DNA"/>
</dbReference>
<dbReference type="Gene3D" id="3.10.105.10">
    <property type="entry name" value="Dipeptide-binding Protein, Domain 3"/>
    <property type="match status" value="1"/>
</dbReference>
<evidence type="ECO:0000256" key="2">
    <source>
        <dbReference type="ARBA" id="ARBA00022448"/>
    </source>
</evidence>
<dbReference type="Gene3D" id="3.40.190.10">
    <property type="entry name" value="Periplasmic binding protein-like II"/>
    <property type="match status" value="1"/>
</dbReference>
<evidence type="ECO:0000313" key="5">
    <source>
        <dbReference type="EMBL" id="SVB22801.1"/>
    </source>
</evidence>
<keyword evidence="2" id="KW-0813">Transport</keyword>
<dbReference type="PROSITE" id="PS51257">
    <property type="entry name" value="PROKAR_LIPOPROTEIN"/>
    <property type="match status" value="1"/>
</dbReference>
<proteinExistence type="inferred from homology"/>
<accession>A0A382CAR1</accession>
<dbReference type="PANTHER" id="PTHR30290:SF9">
    <property type="entry name" value="OLIGOPEPTIDE-BINDING PROTEIN APPA"/>
    <property type="match status" value="1"/>
</dbReference>
<sequence>MNFAKKRLLLALALFAVVPMVLAACGGETVTVVETVVVVEQVKGDTVVETVVVTEKGDTIIQEVKGDTVVETVVVEKEVKVKGDTVTVKGDTVIVTATAVPVATIAPDEIIVAPVTKTPAGVVVVAIGGDNLGAENGRGANQASDGYKNIGIAETMFRRSPDDNHLPWIGESFTVATDLSSATIKIQQGIPFQVVDGFDAGDLTAADVAFSMNDHNGATNPESIGGQAGDFAGLWGEWIAVDDETITFDFVAFDGTWQLDYANQSGQAFNVFSEQAFIQKGEDWVADHVVATGPFQIEEWLRDESYTIVNREGTHWLPELEPKSERVQILSVSEPATRLALLRTGDVDIASIEPKDAAKLDLTTFTQTDAGGSTQIGLFFSGNLWEDTYAGGAHEGEDLPVKATFVHDLPWIGSPGKHGDDDLDQAKAIRRALALAIDRDLINDSLVAGLGQPVHVMYFSASHPNWDAKWEYAYDPDESMALIKAQDPDYQKGSAPKDGPLGEHAFEISVYAQGGSPMRDEVANAVAGFWADIGLTTFALHFSYQTFRPTVVGRTNTHPWVTGCDKGKESNPWHFPKGLVQTTLTRGGFGCGFESPVILDLYTQMAEAVDVATATAAATTYLDY</sequence>
<dbReference type="Pfam" id="PF00496">
    <property type="entry name" value="SBP_bac_5"/>
    <property type="match status" value="1"/>
</dbReference>
<evidence type="ECO:0000259" key="4">
    <source>
        <dbReference type="Pfam" id="PF00496"/>
    </source>
</evidence>
<organism evidence="5">
    <name type="scientific">marine metagenome</name>
    <dbReference type="NCBI Taxonomy" id="408172"/>
    <lineage>
        <taxon>unclassified sequences</taxon>
        <taxon>metagenomes</taxon>
        <taxon>ecological metagenomes</taxon>
    </lineage>
</organism>
<evidence type="ECO:0000256" key="3">
    <source>
        <dbReference type="ARBA" id="ARBA00022729"/>
    </source>
</evidence>
<feature type="non-terminal residue" evidence="5">
    <location>
        <position position="624"/>
    </location>
</feature>